<keyword evidence="3" id="KW-0964">Secreted</keyword>
<evidence type="ECO:0000256" key="2">
    <source>
        <dbReference type="ARBA" id="ARBA00011073"/>
    </source>
</evidence>
<dbReference type="InterPro" id="IPR015500">
    <property type="entry name" value="Peptidase_S8_subtilisin-rel"/>
</dbReference>
<dbReference type="GO" id="GO:0005576">
    <property type="term" value="C:extracellular region"/>
    <property type="evidence" value="ECO:0007669"/>
    <property type="project" value="UniProtKB-SubCell"/>
</dbReference>
<evidence type="ECO:0000256" key="4">
    <source>
        <dbReference type="ARBA" id="ARBA00022670"/>
    </source>
</evidence>
<feature type="compositionally biased region" description="Basic residues" evidence="9">
    <location>
        <begin position="613"/>
        <end position="622"/>
    </location>
</feature>
<sequence>MRLVSALSRHRTLLSASGLAAASVWLAIEHRSTDDGVRAADITPVSVADLDLAEGTGALLLDLVEPEDGEGGSEAELRALLDDLGLAWEPAGFYSEGEHLFRVVGEPDELAALQTTLASNPLVEVVEPELVYSLVGDVATSRPSGPVSEPAESADEIEPTKERRPRFEPDDPMYARQWHMQMIHTPEAWGVTKGEGVIVAVIDTGVAWKDLPGVAKQAPDLAGTAFTQGVSFVPNSLPDGLDDHLHGTHVAGTIAQTTHNALGVTGVAFKSTIMPLKVLSGDGRGQIPWIANAIRYAADNGAQVVNMSLGGPMPSSVLAKAIDYANSKGVTVVCAAGNESRGRVGWPASNNGSVAVAAVDAMGVRTWYSNWGKDLDVSAPGGDTRVDKNGDGYPDGVLQNTILLQDPMKNDYMWLQGTSMASPHAAGVAALVVSRGVNNPPEVERILKKTAKHPNNIEWDKEYGAGIIDAVAAVDAAIESYQVERGGLLGLLGLAGLAGLGVAGLAGRRARGCLCEHVPRGRSRRRRVRPGADRLRRGRPRRRHRDRLADLPVGAAARARHPVAGRLPPAPRRPRRPQPRLRRPAPPRRDRPADAAERPARRPDDRPPVAGRARPRGPRARPPRLADVSRR</sequence>
<feature type="compositionally biased region" description="Basic residues" evidence="9">
    <location>
        <begin position="536"/>
        <end position="546"/>
    </location>
</feature>
<accession>A0A9X3J141</accession>
<dbReference type="InterPro" id="IPR034084">
    <property type="entry name" value="Thermitase-like_dom"/>
</dbReference>
<feature type="active site" description="Charge relay system" evidence="7">
    <location>
        <position position="203"/>
    </location>
</feature>
<evidence type="ECO:0000256" key="6">
    <source>
        <dbReference type="ARBA" id="ARBA00022825"/>
    </source>
</evidence>
<dbReference type="PRINTS" id="PR00723">
    <property type="entry name" value="SUBTILISIN"/>
</dbReference>
<keyword evidence="6 7" id="KW-0720">Serine protease</keyword>
<dbReference type="AlphaFoldDB" id="A0A9X3J141"/>
<proteinExistence type="inferred from homology"/>
<keyword evidence="5 7" id="KW-0378">Hydrolase</keyword>
<comment type="similarity">
    <text evidence="2 7 8">Belongs to the peptidase S8 family.</text>
</comment>
<feature type="region of interest" description="Disordered" evidence="9">
    <location>
        <begin position="140"/>
        <end position="169"/>
    </location>
</feature>
<dbReference type="InterPro" id="IPR050131">
    <property type="entry name" value="Peptidase_S8_subtilisin-like"/>
</dbReference>
<evidence type="ECO:0000313" key="12">
    <source>
        <dbReference type="Proteomes" id="UP001150924"/>
    </source>
</evidence>
<dbReference type="InterPro" id="IPR023827">
    <property type="entry name" value="Peptidase_S8_Asp-AS"/>
</dbReference>
<evidence type="ECO:0000256" key="5">
    <source>
        <dbReference type="ARBA" id="ARBA00022801"/>
    </source>
</evidence>
<dbReference type="PROSITE" id="PS00138">
    <property type="entry name" value="SUBTILASE_SER"/>
    <property type="match status" value="1"/>
</dbReference>
<keyword evidence="12" id="KW-1185">Reference proteome</keyword>
<protein>
    <submittedName>
        <fullName evidence="11">S8 family peptidase</fullName>
    </submittedName>
</protein>
<evidence type="ECO:0000256" key="3">
    <source>
        <dbReference type="ARBA" id="ARBA00022525"/>
    </source>
</evidence>
<evidence type="ECO:0000313" key="11">
    <source>
        <dbReference type="EMBL" id="MCY1011246.1"/>
    </source>
</evidence>
<evidence type="ECO:0000256" key="7">
    <source>
        <dbReference type="PROSITE-ProRule" id="PRU01240"/>
    </source>
</evidence>
<dbReference type="Gene3D" id="3.40.50.200">
    <property type="entry name" value="Peptidase S8/S53 domain"/>
    <property type="match status" value="1"/>
</dbReference>
<evidence type="ECO:0000256" key="9">
    <source>
        <dbReference type="SAM" id="MobiDB-lite"/>
    </source>
</evidence>
<comment type="caution">
    <text evidence="11">The sequence shown here is derived from an EMBL/GenBank/DDBJ whole genome shotgun (WGS) entry which is preliminary data.</text>
</comment>
<dbReference type="GO" id="GO:0006508">
    <property type="term" value="P:proteolysis"/>
    <property type="evidence" value="ECO:0007669"/>
    <property type="project" value="UniProtKB-KW"/>
</dbReference>
<feature type="active site" description="Charge relay system" evidence="7">
    <location>
        <position position="419"/>
    </location>
</feature>
<dbReference type="CDD" id="cd07484">
    <property type="entry name" value="Peptidases_S8_Thermitase_like"/>
    <property type="match status" value="1"/>
</dbReference>
<gene>
    <name evidence="11" type="ORF">OV079_37940</name>
</gene>
<dbReference type="PANTHER" id="PTHR43806:SF11">
    <property type="entry name" value="CEREVISIN-RELATED"/>
    <property type="match status" value="1"/>
</dbReference>
<dbReference type="PROSITE" id="PS00136">
    <property type="entry name" value="SUBTILASE_ASP"/>
    <property type="match status" value="1"/>
</dbReference>
<dbReference type="PANTHER" id="PTHR43806">
    <property type="entry name" value="PEPTIDASE S8"/>
    <property type="match status" value="1"/>
</dbReference>
<dbReference type="GO" id="GO:0004252">
    <property type="term" value="F:serine-type endopeptidase activity"/>
    <property type="evidence" value="ECO:0007669"/>
    <property type="project" value="UniProtKB-UniRule"/>
</dbReference>
<feature type="compositionally biased region" description="Basic residues" evidence="9">
    <location>
        <begin position="572"/>
        <end position="586"/>
    </location>
</feature>
<keyword evidence="4 7" id="KW-0645">Protease</keyword>
<dbReference type="Proteomes" id="UP001150924">
    <property type="component" value="Unassembled WGS sequence"/>
</dbReference>
<dbReference type="SUPFAM" id="SSF52743">
    <property type="entry name" value="Subtilisin-like"/>
    <property type="match status" value="1"/>
</dbReference>
<name>A0A9X3J141_9BACT</name>
<dbReference type="Pfam" id="PF00082">
    <property type="entry name" value="Peptidase_S8"/>
    <property type="match status" value="1"/>
</dbReference>
<reference evidence="11" key="1">
    <citation type="submission" date="2022-11" db="EMBL/GenBank/DDBJ databases">
        <title>Minimal conservation of predation-associated metabolite biosynthetic gene clusters underscores biosynthetic potential of Myxococcota including descriptions for ten novel species: Archangium lansinium sp. nov., Myxococcus landrumus sp. nov., Nannocystis bai.</title>
        <authorList>
            <person name="Ahearne A."/>
            <person name="Stevens C."/>
            <person name="Phillips K."/>
        </authorList>
    </citation>
    <scope>NUCLEOTIDE SEQUENCE</scope>
    <source>
        <strain evidence="11">Na p29</strain>
    </source>
</reference>
<dbReference type="InterPro" id="IPR036852">
    <property type="entry name" value="Peptidase_S8/S53_dom_sf"/>
</dbReference>
<feature type="domain" description="Peptidase S8/S53" evidence="10">
    <location>
        <begin position="194"/>
        <end position="466"/>
    </location>
</feature>
<feature type="compositionally biased region" description="Basic and acidic residues" evidence="9">
    <location>
        <begin position="158"/>
        <end position="169"/>
    </location>
</feature>
<dbReference type="InterPro" id="IPR023828">
    <property type="entry name" value="Peptidase_S8_Ser-AS"/>
</dbReference>
<evidence type="ECO:0000256" key="1">
    <source>
        <dbReference type="ARBA" id="ARBA00004613"/>
    </source>
</evidence>
<feature type="compositionally biased region" description="Basic and acidic residues" evidence="9">
    <location>
        <begin position="587"/>
        <end position="607"/>
    </location>
</feature>
<feature type="active site" description="Charge relay system" evidence="7">
    <location>
        <position position="246"/>
    </location>
</feature>
<dbReference type="PROSITE" id="PS51892">
    <property type="entry name" value="SUBTILASE"/>
    <property type="match status" value="1"/>
</dbReference>
<dbReference type="EMBL" id="JAPNKE010000002">
    <property type="protein sequence ID" value="MCY1011246.1"/>
    <property type="molecule type" value="Genomic_DNA"/>
</dbReference>
<feature type="region of interest" description="Disordered" evidence="9">
    <location>
        <begin position="522"/>
        <end position="631"/>
    </location>
</feature>
<organism evidence="11 12">
    <name type="scientific">Nannocystis pusilla</name>
    <dbReference type="NCBI Taxonomy" id="889268"/>
    <lineage>
        <taxon>Bacteria</taxon>
        <taxon>Pseudomonadati</taxon>
        <taxon>Myxococcota</taxon>
        <taxon>Polyangia</taxon>
        <taxon>Nannocystales</taxon>
        <taxon>Nannocystaceae</taxon>
        <taxon>Nannocystis</taxon>
    </lineage>
</organism>
<evidence type="ECO:0000256" key="8">
    <source>
        <dbReference type="RuleBase" id="RU003355"/>
    </source>
</evidence>
<evidence type="ECO:0000259" key="10">
    <source>
        <dbReference type="Pfam" id="PF00082"/>
    </source>
</evidence>
<comment type="subcellular location">
    <subcellularLocation>
        <location evidence="1">Secreted</location>
    </subcellularLocation>
</comment>
<dbReference type="InterPro" id="IPR000209">
    <property type="entry name" value="Peptidase_S8/S53_dom"/>
</dbReference>